<keyword evidence="2" id="KW-1185">Reference proteome</keyword>
<proteinExistence type="predicted"/>
<dbReference type="Proteomes" id="UP000030641">
    <property type="component" value="Unassembled WGS sequence"/>
</dbReference>
<name>A0A074YBE7_AURSE</name>
<dbReference type="HOGENOM" id="CLU_1219496_0_0_1"/>
<dbReference type="EMBL" id="KL584778">
    <property type="protein sequence ID" value="KEQ91487.1"/>
    <property type="molecule type" value="Genomic_DNA"/>
</dbReference>
<organism evidence="1 2">
    <name type="scientific">Aureobasidium subglaciale (strain EXF-2481)</name>
    <name type="common">Aureobasidium pullulans var. subglaciale</name>
    <dbReference type="NCBI Taxonomy" id="1043005"/>
    <lineage>
        <taxon>Eukaryota</taxon>
        <taxon>Fungi</taxon>
        <taxon>Dikarya</taxon>
        <taxon>Ascomycota</taxon>
        <taxon>Pezizomycotina</taxon>
        <taxon>Dothideomycetes</taxon>
        <taxon>Dothideomycetidae</taxon>
        <taxon>Dothideales</taxon>
        <taxon>Saccotheciaceae</taxon>
        <taxon>Aureobasidium</taxon>
    </lineage>
</organism>
<evidence type="ECO:0000313" key="1">
    <source>
        <dbReference type="EMBL" id="KEQ91487.1"/>
    </source>
</evidence>
<accession>A0A074YBE7</accession>
<dbReference type="InParanoid" id="A0A074YBE7"/>
<sequence>MRGLKFDVGRRGRLHQLDLGLQSLRETGKSYLEPESIPFLLDIFLDREGRDSNIHFSFDQGELWLTLLKSEVSDHAINAISPTSNLSLSYDYLASARITRLHLQECTIVDLLALDSLLTHHSRRIETVTLDDVLILIPDRQTWVPQSETWESGLLHQLSCLTKLRYCRLSQIKYVPTRKNPVEIKWKFPGSLLHWPDGASVIELVGEDVPSRLEAIATWVEHREVSQ</sequence>
<evidence type="ECO:0000313" key="2">
    <source>
        <dbReference type="Proteomes" id="UP000030641"/>
    </source>
</evidence>
<reference evidence="1 2" key="1">
    <citation type="journal article" date="2014" name="BMC Genomics">
        <title>Genome sequencing of four Aureobasidium pullulans varieties: biotechnological potential, stress tolerance, and description of new species.</title>
        <authorList>
            <person name="Gostin Ar C."/>
            <person name="Ohm R.A."/>
            <person name="Kogej T."/>
            <person name="Sonjak S."/>
            <person name="Turk M."/>
            <person name="Zajc J."/>
            <person name="Zalar P."/>
            <person name="Grube M."/>
            <person name="Sun H."/>
            <person name="Han J."/>
            <person name="Sharma A."/>
            <person name="Chiniquy J."/>
            <person name="Ngan C.Y."/>
            <person name="Lipzen A."/>
            <person name="Barry K."/>
            <person name="Grigoriev I.V."/>
            <person name="Gunde-Cimerman N."/>
        </authorList>
    </citation>
    <scope>NUCLEOTIDE SEQUENCE [LARGE SCALE GENOMIC DNA]</scope>
    <source>
        <strain evidence="1 2">EXF-2481</strain>
    </source>
</reference>
<protein>
    <submittedName>
        <fullName evidence="1">Uncharacterized protein</fullName>
    </submittedName>
</protein>
<gene>
    <name evidence="1" type="ORF">AUEXF2481DRAFT_33067</name>
</gene>
<dbReference type="RefSeq" id="XP_013339926.1">
    <property type="nucleotide sequence ID" value="XM_013484472.1"/>
</dbReference>
<dbReference type="GeneID" id="25364781"/>
<dbReference type="AlphaFoldDB" id="A0A074YBE7"/>